<dbReference type="AlphaFoldDB" id="A7TKP1"/>
<dbReference type="PANTHER" id="PTHR31591">
    <property type="entry name" value="UPF0613 PROTEIN PB24D3.06C"/>
    <property type="match status" value="1"/>
</dbReference>
<sequence>MSYPGILHKYNSSQVAFEFSPLNNKNVVILIGGMTDGLLTVEYTPGLVDALGSIGYSVVQLQMKSSFKGFGISSLSEDIQQIKELVDYLRSEQGGKREKVLLLGHSTGSQDAMSYLLKYGATVDAGILQASVSDREAFGNEMSTDELLRMNEKAYSLVCDNKPNEILDSSYANCLGEVPVTAYRWCSLMIKGGDDDYFSSDLSMESLRETFGSLRTPFLIAYSEEDEFVPDHVNKQELILKWKNCSNSEYWSQYSGLIKGASHTVRQEESQKLLYSNIIRFIDEFNLK</sequence>
<accession>A7TKP1</accession>
<reference evidence="1 2" key="1">
    <citation type="journal article" date="2007" name="Proc. Natl. Acad. Sci. U.S.A.">
        <title>Independent sorting-out of thousands of duplicated gene pairs in two yeast species descended from a whole-genome duplication.</title>
        <authorList>
            <person name="Scannell D.R."/>
            <person name="Frank A.C."/>
            <person name="Conant G.C."/>
            <person name="Byrne K.P."/>
            <person name="Woolfit M."/>
            <person name="Wolfe K.H."/>
        </authorList>
    </citation>
    <scope>NUCLEOTIDE SEQUENCE [LARGE SCALE GENOMIC DNA]</scope>
    <source>
        <strain evidence="2">ATCC 22028 / DSM 70294 / BCRC 21397 / CBS 2163 / NBRC 10782 / NRRL Y-8283 / UCD 57-17</strain>
    </source>
</reference>
<dbReference type="KEGG" id="vpo:Kpol_1072p23"/>
<dbReference type="Gene3D" id="3.40.50.1820">
    <property type="entry name" value="alpha/beta hydrolase"/>
    <property type="match status" value="1"/>
</dbReference>
<dbReference type="SUPFAM" id="SSF53474">
    <property type="entry name" value="alpha/beta-Hydrolases"/>
    <property type="match status" value="1"/>
</dbReference>
<dbReference type="HOGENOM" id="CLU_049633_3_0_1"/>
<dbReference type="OMA" id="PPWVNKE"/>
<dbReference type="InParanoid" id="A7TKP1"/>
<dbReference type="RefSeq" id="XP_001645011.1">
    <property type="nucleotide sequence ID" value="XM_001644961.1"/>
</dbReference>
<dbReference type="Proteomes" id="UP000000267">
    <property type="component" value="Unassembled WGS sequence"/>
</dbReference>
<dbReference type="InterPro" id="IPR013744">
    <property type="entry name" value="SidJ"/>
</dbReference>
<evidence type="ECO:0008006" key="3">
    <source>
        <dbReference type="Google" id="ProtNLM"/>
    </source>
</evidence>
<dbReference type="GeneID" id="5545352"/>
<dbReference type="PhylomeDB" id="A7TKP1"/>
<gene>
    <name evidence="1" type="ORF">Kpol_1072p23</name>
</gene>
<proteinExistence type="predicted"/>
<dbReference type="PANTHER" id="PTHR31591:SF1">
    <property type="entry name" value="UPF0613 PROTEIN PB24D3.06C"/>
    <property type="match status" value="1"/>
</dbReference>
<evidence type="ECO:0000313" key="1">
    <source>
        <dbReference type="EMBL" id="EDO17153.1"/>
    </source>
</evidence>
<protein>
    <recommendedName>
        <fullName evidence="3">Serine aminopeptidase S33 domain-containing protein</fullName>
    </recommendedName>
</protein>
<dbReference type="ESTHER" id="vanpo-a7tkp1">
    <property type="family name" value="Fusarinine_C_esterase_sidJ"/>
</dbReference>
<dbReference type="EMBL" id="DS480409">
    <property type="protein sequence ID" value="EDO17153.1"/>
    <property type="molecule type" value="Genomic_DNA"/>
</dbReference>
<evidence type="ECO:0000313" key="2">
    <source>
        <dbReference type="Proteomes" id="UP000000267"/>
    </source>
</evidence>
<name>A7TKP1_VANPO</name>
<dbReference type="Pfam" id="PF08538">
    <property type="entry name" value="DUF1749"/>
    <property type="match status" value="1"/>
</dbReference>
<organism evidence="2">
    <name type="scientific">Vanderwaltozyma polyspora (strain ATCC 22028 / DSM 70294 / BCRC 21397 / CBS 2163 / NBRC 10782 / NRRL Y-8283 / UCD 57-17)</name>
    <name type="common">Kluyveromyces polysporus</name>
    <dbReference type="NCBI Taxonomy" id="436907"/>
    <lineage>
        <taxon>Eukaryota</taxon>
        <taxon>Fungi</taxon>
        <taxon>Dikarya</taxon>
        <taxon>Ascomycota</taxon>
        <taxon>Saccharomycotina</taxon>
        <taxon>Saccharomycetes</taxon>
        <taxon>Saccharomycetales</taxon>
        <taxon>Saccharomycetaceae</taxon>
        <taxon>Vanderwaltozyma</taxon>
    </lineage>
</organism>
<keyword evidence="2" id="KW-1185">Reference proteome</keyword>
<dbReference type="InterPro" id="IPR029058">
    <property type="entry name" value="AB_hydrolase_fold"/>
</dbReference>
<dbReference type="eggNOG" id="KOG4840">
    <property type="taxonomic scope" value="Eukaryota"/>
</dbReference>
<dbReference type="OrthoDB" id="10034502at2759"/>